<keyword evidence="3" id="KW-0479">Metal-binding</keyword>
<keyword evidence="2" id="KW-0001">2Fe-2S</keyword>
<keyword evidence="8" id="KW-1185">Reference proteome</keyword>
<dbReference type="PANTHER" id="PTHR10371:SF3">
    <property type="entry name" value="NADH DEHYDROGENASE [UBIQUINONE] FLAVOPROTEIN 2, MITOCHONDRIAL"/>
    <property type="match status" value="1"/>
</dbReference>
<keyword evidence="4" id="KW-0408">Iron</keyword>
<dbReference type="PANTHER" id="PTHR10371">
    <property type="entry name" value="NADH DEHYDROGENASE UBIQUINONE FLAVOPROTEIN 2, MITOCHONDRIAL"/>
    <property type="match status" value="1"/>
</dbReference>
<dbReference type="NCBIfam" id="NF004638">
    <property type="entry name" value="PRK05988.1"/>
    <property type="match status" value="1"/>
</dbReference>
<accession>A0ABQ6FBU3</accession>
<dbReference type="Proteomes" id="UP001157167">
    <property type="component" value="Unassembled WGS sequence"/>
</dbReference>
<dbReference type="Pfam" id="PF01257">
    <property type="entry name" value="2Fe-2S_thioredx"/>
    <property type="match status" value="1"/>
</dbReference>
<evidence type="ECO:0000313" key="8">
    <source>
        <dbReference type="Proteomes" id="UP001157167"/>
    </source>
</evidence>
<comment type="cofactor">
    <cofactor evidence="6">
        <name>[2Fe-2S] cluster</name>
        <dbReference type="ChEBI" id="CHEBI:190135"/>
    </cofactor>
</comment>
<gene>
    <name evidence="7" type="primary">fdsG</name>
    <name evidence="7" type="ORF">GCM10007933_22220</name>
</gene>
<name>A0ABQ6FBU3_9RHOO</name>
<keyword evidence="5" id="KW-0411">Iron-sulfur</keyword>
<dbReference type="CDD" id="cd03081">
    <property type="entry name" value="TRX_Fd_NuoE_FDH_gamma"/>
    <property type="match status" value="1"/>
</dbReference>
<sequence length="164" mass="17507">MPTIPAHRPVMPNAAIVQRLIAAHPPRQDALLPILHAIQDELGWVPPKATTAIAQALNLSRAEVHGVISFYHHFRTSPPGRQVIQLCRAEACQARGGEALEAHALAVLGVGYHQTTADGAVSLEPVYCLGNCACGPSLRVGDEVIGRVDAARFDCLLAGLREDM</sequence>
<evidence type="ECO:0000256" key="5">
    <source>
        <dbReference type="ARBA" id="ARBA00023014"/>
    </source>
</evidence>
<dbReference type="Gene3D" id="3.40.30.10">
    <property type="entry name" value="Glutaredoxin"/>
    <property type="match status" value="1"/>
</dbReference>
<reference evidence="8" key="1">
    <citation type="journal article" date="2019" name="Int. J. Syst. Evol. Microbiol.">
        <title>The Global Catalogue of Microorganisms (GCM) 10K type strain sequencing project: providing services to taxonomists for standard genome sequencing and annotation.</title>
        <authorList>
            <consortium name="The Broad Institute Genomics Platform"/>
            <consortium name="The Broad Institute Genome Sequencing Center for Infectious Disease"/>
            <person name="Wu L."/>
            <person name="Ma J."/>
        </authorList>
    </citation>
    <scope>NUCLEOTIDE SEQUENCE [LARGE SCALE GENOMIC DNA]</scope>
    <source>
        <strain evidence="8">NBRC 102407</strain>
    </source>
</reference>
<dbReference type="EMBL" id="BSPX01000031">
    <property type="protein sequence ID" value="GLT22761.1"/>
    <property type="molecule type" value="Genomic_DNA"/>
</dbReference>
<evidence type="ECO:0000256" key="6">
    <source>
        <dbReference type="ARBA" id="ARBA00034078"/>
    </source>
</evidence>
<comment type="similarity">
    <text evidence="1">Belongs to the complex I 24 kDa subunit family.</text>
</comment>
<dbReference type="RefSeq" id="WP_284188045.1">
    <property type="nucleotide sequence ID" value="NZ_BSPX01000031.1"/>
</dbReference>
<comment type="caution">
    <text evidence="7">The sequence shown here is derived from an EMBL/GenBank/DDBJ whole genome shotgun (WGS) entry which is preliminary data.</text>
</comment>
<protein>
    <submittedName>
        <fullName evidence="7">Formate dehydrogenase subunit gamma</fullName>
    </submittedName>
</protein>
<organism evidence="7 8">
    <name type="scientific">Zoogloea oryzae</name>
    <dbReference type="NCBI Taxonomy" id="310767"/>
    <lineage>
        <taxon>Bacteria</taxon>
        <taxon>Pseudomonadati</taxon>
        <taxon>Pseudomonadota</taxon>
        <taxon>Betaproteobacteria</taxon>
        <taxon>Rhodocyclales</taxon>
        <taxon>Zoogloeaceae</taxon>
        <taxon>Zoogloea</taxon>
    </lineage>
</organism>
<evidence type="ECO:0000256" key="1">
    <source>
        <dbReference type="ARBA" id="ARBA00010643"/>
    </source>
</evidence>
<evidence type="ECO:0000256" key="3">
    <source>
        <dbReference type="ARBA" id="ARBA00022723"/>
    </source>
</evidence>
<dbReference type="InterPro" id="IPR036249">
    <property type="entry name" value="Thioredoxin-like_sf"/>
</dbReference>
<evidence type="ECO:0000313" key="7">
    <source>
        <dbReference type="EMBL" id="GLT22761.1"/>
    </source>
</evidence>
<dbReference type="SUPFAM" id="SSF52833">
    <property type="entry name" value="Thioredoxin-like"/>
    <property type="match status" value="1"/>
</dbReference>
<dbReference type="PROSITE" id="PS01099">
    <property type="entry name" value="COMPLEX1_24K"/>
    <property type="match status" value="1"/>
</dbReference>
<evidence type="ECO:0000256" key="4">
    <source>
        <dbReference type="ARBA" id="ARBA00023004"/>
    </source>
</evidence>
<evidence type="ECO:0000256" key="2">
    <source>
        <dbReference type="ARBA" id="ARBA00022714"/>
    </source>
</evidence>
<dbReference type="InterPro" id="IPR041921">
    <property type="entry name" value="NuoE_N"/>
</dbReference>
<proteinExistence type="inferred from homology"/>
<dbReference type="Gene3D" id="1.10.10.1590">
    <property type="entry name" value="NADH-quinone oxidoreductase subunit E"/>
    <property type="match status" value="1"/>
</dbReference>
<dbReference type="InterPro" id="IPR002023">
    <property type="entry name" value="NuoE-like"/>
</dbReference>
<dbReference type="PIRSF" id="PIRSF000216">
    <property type="entry name" value="NADH_DH_24kDa"/>
    <property type="match status" value="1"/>
</dbReference>